<reference evidence="2" key="1">
    <citation type="journal article" date="2015" name="Nat. Genet.">
        <title>The genome and transcriptome of the zoonotic hookworm Ancylostoma ceylanicum identify infection-specific gene families.</title>
        <authorList>
            <person name="Schwarz E.M."/>
            <person name="Hu Y."/>
            <person name="Antoshechkin I."/>
            <person name="Miller M.M."/>
            <person name="Sternberg P.W."/>
            <person name="Aroian R.V."/>
        </authorList>
    </citation>
    <scope>NUCLEOTIDE SEQUENCE</scope>
    <source>
        <strain evidence="2">HY135</strain>
    </source>
</reference>
<dbReference type="OrthoDB" id="10262843at2759"/>
<dbReference type="EMBL" id="JARK01001347">
    <property type="protein sequence ID" value="EYC25858.1"/>
    <property type="molecule type" value="Genomic_DNA"/>
</dbReference>
<keyword evidence="2" id="KW-1185">Reference proteome</keyword>
<organism evidence="1 2">
    <name type="scientific">Ancylostoma ceylanicum</name>
    <dbReference type="NCBI Taxonomy" id="53326"/>
    <lineage>
        <taxon>Eukaryota</taxon>
        <taxon>Metazoa</taxon>
        <taxon>Ecdysozoa</taxon>
        <taxon>Nematoda</taxon>
        <taxon>Chromadorea</taxon>
        <taxon>Rhabditida</taxon>
        <taxon>Rhabditina</taxon>
        <taxon>Rhabditomorpha</taxon>
        <taxon>Strongyloidea</taxon>
        <taxon>Ancylostomatidae</taxon>
        <taxon>Ancylostomatinae</taxon>
        <taxon>Ancylostoma</taxon>
    </lineage>
</organism>
<gene>
    <name evidence="1" type="primary">Acey_s0011.g1427</name>
    <name evidence="1" type="ORF">Y032_0011g1427</name>
</gene>
<comment type="caution">
    <text evidence="1">The sequence shown here is derived from an EMBL/GenBank/DDBJ whole genome shotgun (WGS) entry which is preliminary data.</text>
</comment>
<evidence type="ECO:0000313" key="2">
    <source>
        <dbReference type="Proteomes" id="UP000024635"/>
    </source>
</evidence>
<protein>
    <submittedName>
        <fullName evidence="1">Uncharacterized protein</fullName>
    </submittedName>
</protein>
<sequence>MDGCMRLISINCSLVGICTQVPRVGAVESRWDLVDPLIWSLLLPYFSFRSRRDSTAAVCTSQKHASICGRFSMKTGQRDMKFSMKRKRGRREVVNV</sequence>
<dbReference type="Proteomes" id="UP000024635">
    <property type="component" value="Unassembled WGS sequence"/>
</dbReference>
<evidence type="ECO:0000313" key="1">
    <source>
        <dbReference type="EMBL" id="EYC25858.1"/>
    </source>
</evidence>
<accession>A0A016VGH5</accession>
<proteinExistence type="predicted"/>
<dbReference type="AlphaFoldDB" id="A0A016VGH5"/>
<name>A0A016VGH5_9BILA</name>